<evidence type="ECO:0000313" key="2">
    <source>
        <dbReference type="Proteomes" id="UP001328107"/>
    </source>
</evidence>
<protein>
    <submittedName>
        <fullName evidence="1">Uncharacterized protein</fullName>
    </submittedName>
</protein>
<dbReference type="SUPFAM" id="SSF55277">
    <property type="entry name" value="GYF domain"/>
    <property type="match status" value="1"/>
</dbReference>
<dbReference type="EMBL" id="BTRK01000001">
    <property type="protein sequence ID" value="GMR30365.1"/>
    <property type="molecule type" value="Genomic_DNA"/>
</dbReference>
<keyword evidence="2" id="KW-1185">Reference proteome</keyword>
<sequence length="324" mass="37882">MGSNAPSYPCIFYKDKKNKVQGPLTERHIQELYREDLFDGSYPFFFVREGDKPCDYTPFFSLDELCSRNGRGAPFRLPSAVAPEENTRAHAAQRLCCIKKEIRLFRVQCADVLCVLRKKSINQAADFFFDIFEHFRKGEHPKFDDDFIKTTEIQVQKLNKEGNFLMEELFRRIKENSFLFCSFCNRFMFTSRQTFMHIGSHNHVTNIKSVSSDFKRVNRLLIEMVQPRAIIRMFADDFDEVRNQQMRFSLMRLDDPSLRPTRNFFKAYTESFAKESARLPCSEADFAQLLATQLATDSSQTNSMRTLKDLLDHVRKAKVNTGLQ</sequence>
<name>A0AAN5C4J5_9BILA</name>
<reference evidence="2" key="1">
    <citation type="submission" date="2022-10" db="EMBL/GenBank/DDBJ databases">
        <title>Genome assembly of Pristionchus species.</title>
        <authorList>
            <person name="Yoshida K."/>
            <person name="Sommer R.J."/>
        </authorList>
    </citation>
    <scope>NUCLEOTIDE SEQUENCE [LARGE SCALE GENOMIC DNA]</scope>
    <source>
        <strain evidence="2">RS5460</strain>
    </source>
</reference>
<accession>A0AAN5C4J5</accession>
<dbReference type="AlphaFoldDB" id="A0AAN5C4J5"/>
<dbReference type="InterPro" id="IPR035445">
    <property type="entry name" value="GYF-like_dom_sf"/>
</dbReference>
<proteinExistence type="predicted"/>
<comment type="caution">
    <text evidence="1">The sequence shown here is derived from an EMBL/GenBank/DDBJ whole genome shotgun (WGS) entry which is preliminary data.</text>
</comment>
<organism evidence="1 2">
    <name type="scientific">Pristionchus mayeri</name>
    <dbReference type="NCBI Taxonomy" id="1317129"/>
    <lineage>
        <taxon>Eukaryota</taxon>
        <taxon>Metazoa</taxon>
        <taxon>Ecdysozoa</taxon>
        <taxon>Nematoda</taxon>
        <taxon>Chromadorea</taxon>
        <taxon>Rhabditida</taxon>
        <taxon>Rhabditina</taxon>
        <taxon>Diplogasteromorpha</taxon>
        <taxon>Diplogasteroidea</taxon>
        <taxon>Neodiplogasteridae</taxon>
        <taxon>Pristionchus</taxon>
    </lineage>
</organism>
<gene>
    <name evidence="1" type="ORF">PMAYCL1PPCAC_00560</name>
</gene>
<evidence type="ECO:0000313" key="1">
    <source>
        <dbReference type="EMBL" id="GMR30365.1"/>
    </source>
</evidence>
<dbReference type="Proteomes" id="UP001328107">
    <property type="component" value="Unassembled WGS sequence"/>
</dbReference>